<dbReference type="EMBL" id="LS398110">
    <property type="protein sequence ID" value="SPP98003.1"/>
    <property type="molecule type" value="Genomic_DNA"/>
</dbReference>
<dbReference type="Gene3D" id="3.90.1150.10">
    <property type="entry name" value="Aspartate Aminotransferase, domain 1"/>
    <property type="match status" value="1"/>
</dbReference>
<dbReference type="AlphaFoldDB" id="A0A2U3Q9C7"/>
<dbReference type="SUPFAM" id="SSF53383">
    <property type="entry name" value="PLP-dependent transferases"/>
    <property type="match status" value="1"/>
</dbReference>
<dbReference type="InterPro" id="IPR015422">
    <property type="entry name" value="PyrdxlP-dep_Trfase_small"/>
</dbReference>
<gene>
    <name evidence="1" type="ORF">BRAD3257_7225</name>
</gene>
<keyword evidence="1" id="KW-0808">Transferase</keyword>
<reference evidence="1 2" key="1">
    <citation type="submission" date="2018-03" db="EMBL/GenBank/DDBJ databases">
        <authorList>
            <person name="Gully D."/>
        </authorList>
    </citation>
    <scope>NUCLEOTIDE SEQUENCE [LARGE SCALE GENOMIC DNA]</scope>
    <source>
        <strain evidence="1">ORS3257</strain>
    </source>
</reference>
<dbReference type="GO" id="GO:0008483">
    <property type="term" value="F:transaminase activity"/>
    <property type="evidence" value="ECO:0007669"/>
    <property type="project" value="UniProtKB-KW"/>
</dbReference>
<dbReference type="InterPro" id="IPR015424">
    <property type="entry name" value="PyrdxlP-dep_Trfase"/>
</dbReference>
<accession>A0A2U3Q9C7</accession>
<evidence type="ECO:0000313" key="2">
    <source>
        <dbReference type="Proteomes" id="UP000246085"/>
    </source>
</evidence>
<dbReference type="KEGG" id="bvz:BRAD3257_7225"/>
<organism evidence="1 2">
    <name type="scientific">Bradyrhizobium vignae</name>
    <dbReference type="NCBI Taxonomy" id="1549949"/>
    <lineage>
        <taxon>Bacteria</taxon>
        <taxon>Pseudomonadati</taxon>
        <taxon>Pseudomonadota</taxon>
        <taxon>Alphaproteobacteria</taxon>
        <taxon>Hyphomicrobiales</taxon>
        <taxon>Nitrobacteraceae</taxon>
        <taxon>Bradyrhizobium</taxon>
    </lineage>
</organism>
<dbReference type="Proteomes" id="UP000246085">
    <property type="component" value="Chromosome BRAD3257"/>
</dbReference>
<evidence type="ECO:0000313" key="1">
    <source>
        <dbReference type="EMBL" id="SPP98003.1"/>
    </source>
</evidence>
<proteinExistence type="predicted"/>
<protein>
    <submittedName>
        <fullName evidence="1">PLP-dependent aminotransferase</fullName>
    </submittedName>
</protein>
<name>A0A2U3Q9C7_9BRAD</name>
<sequence>MQEQTIEPFRTDLRFANVRRTGTITALDLKARDAGYLADIGPKLQRFFTSRNLLLRPLGNTIYVMPPYCVTAADLYQIYGAIRDAAGRVAIGSHQEPSL</sequence>
<keyword evidence="1" id="KW-0032">Aminotransferase</keyword>